<keyword evidence="5 6" id="KW-0472">Membrane</keyword>
<evidence type="ECO:0000259" key="7">
    <source>
        <dbReference type="Pfam" id="PF00892"/>
    </source>
</evidence>
<name>A0A6H1UEM8_9GAMM</name>
<keyword evidence="2" id="KW-1003">Cell membrane</keyword>
<keyword evidence="3 6" id="KW-0812">Transmembrane</keyword>
<evidence type="ECO:0000256" key="2">
    <source>
        <dbReference type="ARBA" id="ARBA00022475"/>
    </source>
</evidence>
<feature type="transmembrane region" description="Helical" evidence="6">
    <location>
        <begin position="266"/>
        <end position="284"/>
    </location>
</feature>
<evidence type="ECO:0000256" key="5">
    <source>
        <dbReference type="ARBA" id="ARBA00023136"/>
    </source>
</evidence>
<feature type="transmembrane region" description="Helical" evidence="6">
    <location>
        <begin position="240"/>
        <end position="260"/>
    </location>
</feature>
<feature type="transmembrane region" description="Helical" evidence="6">
    <location>
        <begin position="93"/>
        <end position="114"/>
    </location>
</feature>
<feature type="transmembrane region" description="Helical" evidence="6">
    <location>
        <begin position="65"/>
        <end position="87"/>
    </location>
</feature>
<dbReference type="PANTHER" id="PTHR32322">
    <property type="entry name" value="INNER MEMBRANE TRANSPORTER"/>
    <property type="match status" value="1"/>
</dbReference>
<evidence type="ECO:0000313" key="8">
    <source>
        <dbReference type="EMBL" id="QIZ77050.1"/>
    </source>
</evidence>
<evidence type="ECO:0000256" key="6">
    <source>
        <dbReference type="SAM" id="Phobius"/>
    </source>
</evidence>
<organism evidence="8 9">
    <name type="scientific">Ferrimonas lipolytica</name>
    <dbReference type="NCBI Taxonomy" id="2724191"/>
    <lineage>
        <taxon>Bacteria</taxon>
        <taxon>Pseudomonadati</taxon>
        <taxon>Pseudomonadota</taxon>
        <taxon>Gammaproteobacteria</taxon>
        <taxon>Alteromonadales</taxon>
        <taxon>Ferrimonadaceae</taxon>
        <taxon>Ferrimonas</taxon>
    </lineage>
</organism>
<comment type="subcellular location">
    <subcellularLocation>
        <location evidence="1">Cell membrane</location>
        <topology evidence="1">Multi-pass membrane protein</topology>
    </subcellularLocation>
</comment>
<dbReference type="GO" id="GO:0005886">
    <property type="term" value="C:plasma membrane"/>
    <property type="evidence" value="ECO:0007669"/>
    <property type="project" value="UniProtKB-SubCell"/>
</dbReference>
<dbReference type="KEGG" id="fes:HER31_09235"/>
<proteinExistence type="predicted"/>
<dbReference type="Pfam" id="PF00892">
    <property type="entry name" value="EamA"/>
    <property type="match status" value="2"/>
</dbReference>
<evidence type="ECO:0000256" key="1">
    <source>
        <dbReference type="ARBA" id="ARBA00004651"/>
    </source>
</evidence>
<feature type="domain" description="EamA" evidence="7">
    <location>
        <begin position="7"/>
        <end position="136"/>
    </location>
</feature>
<feature type="transmembrane region" description="Helical" evidence="6">
    <location>
        <begin position="36"/>
        <end position="53"/>
    </location>
</feature>
<dbReference type="InterPro" id="IPR037185">
    <property type="entry name" value="EmrE-like"/>
</dbReference>
<dbReference type="EMBL" id="CP051180">
    <property type="protein sequence ID" value="QIZ77050.1"/>
    <property type="molecule type" value="Genomic_DNA"/>
</dbReference>
<keyword evidence="9" id="KW-1185">Reference proteome</keyword>
<dbReference type="Proteomes" id="UP000501602">
    <property type="component" value="Chromosome"/>
</dbReference>
<reference evidence="8 9" key="1">
    <citation type="submission" date="2020-04" db="EMBL/GenBank/DDBJ databases">
        <title>Ferrimonas sp. S7 isolated from sea water.</title>
        <authorList>
            <person name="Bae S.S."/>
            <person name="Baek K."/>
        </authorList>
    </citation>
    <scope>NUCLEOTIDE SEQUENCE [LARGE SCALE GENOMIC DNA]</scope>
    <source>
        <strain evidence="8 9">S7</strain>
    </source>
</reference>
<gene>
    <name evidence="8" type="ORF">HER31_09235</name>
</gene>
<feature type="transmembrane region" description="Helical" evidence="6">
    <location>
        <begin position="121"/>
        <end position="140"/>
    </location>
</feature>
<feature type="transmembrane region" description="Helical" evidence="6">
    <location>
        <begin position="176"/>
        <end position="196"/>
    </location>
</feature>
<evidence type="ECO:0000256" key="3">
    <source>
        <dbReference type="ARBA" id="ARBA00022692"/>
    </source>
</evidence>
<accession>A0A6H1UEM8</accession>
<dbReference type="InterPro" id="IPR050638">
    <property type="entry name" value="AA-Vitamin_Transporters"/>
</dbReference>
<sequence>MRFTPRGEWILIAATLLAALGWLASKHIVTTFPAVPFIGWRFLCAGLLLFPLCRHAIFRASKIQVIKTLGLGSILGFGLLVWVGAIIDSNSIGEGAFIASLSLLLVPLLAWLLFKEPPQKQFWFSAPIALCGLIALTANNDFSLDSHQLRFLAAAAVLSFHFTLNQRATIHLPSLASVSLQLIAVGIVGLAVAIYQGEMSLLNSGGGYQVWLWFTTSVMLATALRYWCQTSGQGKLNPTIAAAIMLLEPIWTLLFSVVLLNEQLSLTQLLGCSLILTSLLAYLLRPKIINLS</sequence>
<dbReference type="AlphaFoldDB" id="A0A6H1UEM8"/>
<feature type="transmembrane region" description="Helical" evidence="6">
    <location>
        <begin position="208"/>
        <end position="228"/>
    </location>
</feature>
<feature type="transmembrane region" description="Helical" evidence="6">
    <location>
        <begin position="146"/>
        <end position="164"/>
    </location>
</feature>
<evidence type="ECO:0000313" key="9">
    <source>
        <dbReference type="Proteomes" id="UP000501602"/>
    </source>
</evidence>
<evidence type="ECO:0000256" key="4">
    <source>
        <dbReference type="ARBA" id="ARBA00022989"/>
    </source>
</evidence>
<feature type="domain" description="EamA" evidence="7">
    <location>
        <begin position="151"/>
        <end position="281"/>
    </location>
</feature>
<keyword evidence="4 6" id="KW-1133">Transmembrane helix</keyword>
<protein>
    <submittedName>
        <fullName evidence="8">DMT family transporter</fullName>
    </submittedName>
</protein>
<dbReference type="SUPFAM" id="SSF103481">
    <property type="entry name" value="Multidrug resistance efflux transporter EmrE"/>
    <property type="match status" value="2"/>
</dbReference>
<dbReference type="PANTHER" id="PTHR32322:SF18">
    <property type="entry name" value="S-ADENOSYLMETHIONINE_S-ADENOSYLHOMOCYSTEINE TRANSPORTER"/>
    <property type="match status" value="1"/>
</dbReference>
<dbReference type="InterPro" id="IPR000620">
    <property type="entry name" value="EamA_dom"/>
</dbReference>
<dbReference type="RefSeq" id="WP_168660311.1">
    <property type="nucleotide sequence ID" value="NZ_CP051180.1"/>
</dbReference>